<evidence type="ECO:0000256" key="1">
    <source>
        <dbReference type="ARBA" id="ARBA00004418"/>
    </source>
</evidence>
<keyword evidence="3 8" id="KW-0349">Heme</keyword>
<evidence type="ECO:0000256" key="6">
    <source>
        <dbReference type="ARBA" id="ARBA00022764"/>
    </source>
</evidence>
<feature type="signal peptide" evidence="8">
    <location>
        <begin position="1"/>
        <end position="21"/>
    </location>
</feature>
<dbReference type="EMBL" id="UGTV01000015">
    <property type="protein sequence ID" value="SUC10306.1"/>
    <property type="molecule type" value="Genomic_DNA"/>
</dbReference>
<evidence type="ECO:0000313" key="10">
    <source>
        <dbReference type="EMBL" id="SUC10306.1"/>
    </source>
</evidence>
<feature type="transmembrane region" description="Helical" evidence="8">
    <location>
        <begin position="106"/>
        <end position="127"/>
    </location>
</feature>
<dbReference type="GO" id="GO:0046872">
    <property type="term" value="F:metal ion binding"/>
    <property type="evidence" value="ECO:0007669"/>
    <property type="project" value="UniProtKB-KW"/>
</dbReference>
<dbReference type="Proteomes" id="UP000254704">
    <property type="component" value="Unassembled WGS sequence"/>
</dbReference>
<comment type="function">
    <text evidence="8">Possible subunit of a heme lyase.</text>
</comment>
<protein>
    <recommendedName>
        <fullName evidence="8">Formate-dependent nitrite reductase complex subunit</fullName>
    </recommendedName>
</protein>
<keyword evidence="7 8" id="KW-0408">Iron</keyword>
<comment type="similarity">
    <text evidence="2 8">Belongs to the CcmH/CycL/Ccl2/NrfF family.</text>
</comment>
<dbReference type="GO" id="GO:0042597">
    <property type="term" value="C:periplasmic space"/>
    <property type="evidence" value="ECO:0007669"/>
    <property type="project" value="UniProtKB-SubCell"/>
</dbReference>
<evidence type="ECO:0000256" key="8">
    <source>
        <dbReference type="RuleBase" id="RU364112"/>
    </source>
</evidence>
<dbReference type="InterPro" id="IPR005616">
    <property type="entry name" value="CcmH/CycL/Ccl2/NrfF_N"/>
</dbReference>
<dbReference type="InterPro" id="IPR038297">
    <property type="entry name" value="CcmH/CycL/NrfF/Ccl2_sf"/>
</dbReference>
<evidence type="ECO:0000313" key="11">
    <source>
        <dbReference type="Proteomes" id="UP000254704"/>
    </source>
</evidence>
<evidence type="ECO:0000256" key="7">
    <source>
        <dbReference type="ARBA" id="ARBA00023004"/>
    </source>
</evidence>
<dbReference type="Pfam" id="PF03918">
    <property type="entry name" value="CcmH"/>
    <property type="match status" value="1"/>
</dbReference>
<evidence type="ECO:0000256" key="2">
    <source>
        <dbReference type="ARBA" id="ARBA00010342"/>
    </source>
</evidence>
<dbReference type="NCBIfam" id="TIGR03147">
    <property type="entry name" value="cyt_nit_nrfF"/>
    <property type="match status" value="1"/>
</dbReference>
<evidence type="ECO:0000256" key="5">
    <source>
        <dbReference type="ARBA" id="ARBA00022729"/>
    </source>
</evidence>
<dbReference type="AlphaFoldDB" id="A0A379EVB4"/>
<dbReference type="Gene3D" id="1.10.8.640">
    <property type="entry name" value="Cytochrome C biogenesis protein"/>
    <property type="match status" value="1"/>
</dbReference>
<dbReference type="GO" id="GO:0017004">
    <property type="term" value="P:cytochrome complex assembly"/>
    <property type="evidence" value="ECO:0007669"/>
    <property type="project" value="UniProtKB-ARBA"/>
</dbReference>
<accession>A0A379EVB4</accession>
<dbReference type="CDD" id="cd16378">
    <property type="entry name" value="CcmH_N"/>
    <property type="match status" value="1"/>
</dbReference>
<gene>
    <name evidence="10" type="primary">nrfF</name>
    <name evidence="10" type="ORF">NCTC11621_01357</name>
</gene>
<reference evidence="10 11" key="1">
    <citation type="submission" date="2018-06" db="EMBL/GenBank/DDBJ databases">
        <authorList>
            <consortium name="Pathogen Informatics"/>
            <person name="Doyle S."/>
        </authorList>
    </citation>
    <scope>NUCLEOTIDE SEQUENCE [LARGE SCALE GENOMIC DNA]</scope>
    <source>
        <strain evidence="10 11">NCTC11621</strain>
    </source>
</reference>
<keyword evidence="8" id="KW-0472">Membrane</keyword>
<evidence type="ECO:0000256" key="3">
    <source>
        <dbReference type="ARBA" id="ARBA00022617"/>
    </source>
</evidence>
<dbReference type="RefSeq" id="WP_115323035.1">
    <property type="nucleotide sequence ID" value="NZ_UGTV01000015.1"/>
</dbReference>
<keyword evidence="5 8" id="KW-0732">Signal</keyword>
<dbReference type="PANTHER" id="PTHR47870:SF2">
    <property type="entry name" value="FORMATE-DEPENDENT NITRITE REDUCTASE COMPLEX SUBUNIT NRFF"/>
    <property type="match status" value="1"/>
</dbReference>
<dbReference type="InterPro" id="IPR017565">
    <property type="entry name" value="For-dep_Cytc_NO2Rdtase_NrfF"/>
</dbReference>
<dbReference type="FunFam" id="1.10.8.640:FF:000001">
    <property type="entry name" value="Cytochrome c-type biogenesis protein"/>
    <property type="match status" value="1"/>
</dbReference>
<keyword evidence="4 8" id="KW-0479">Metal-binding</keyword>
<organism evidence="10 11">
    <name type="scientific">Pasteurella canis</name>
    <dbReference type="NCBI Taxonomy" id="753"/>
    <lineage>
        <taxon>Bacteria</taxon>
        <taxon>Pseudomonadati</taxon>
        <taxon>Pseudomonadota</taxon>
        <taxon>Gammaproteobacteria</taxon>
        <taxon>Pasteurellales</taxon>
        <taxon>Pasteurellaceae</taxon>
        <taxon>Pasteurella</taxon>
    </lineage>
</organism>
<dbReference type="PANTHER" id="PTHR47870">
    <property type="entry name" value="CYTOCHROME C-TYPE BIOGENESIS PROTEIN CCMH"/>
    <property type="match status" value="1"/>
</dbReference>
<keyword evidence="8" id="KW-0812">Transmembrane</keyword>
<evidence type="ECO:0000256" key="4">
    <source>
        <dbReference type="ARBA" id="ARBA00022723"/>
    </source>
</evidence>
<name>A0A379EVB4_9PAST</name>
<keyword evidence="8" id="KW-1133">Transmembrane helix</keyword>
<proteinExistence type="inferred from homology"/>
<sequence length="164" mass="19188">MKKCGWFWGSFLLFMVTFVQANIVDTYVFKSSEDRVRAVELAKSLRCPQCQNQNLVESNSPIAHDLRIEVYKMVDEGQTNQQIIDNMTTRFGHFVLYKPPFQWTTLILWGLPFTLLLLAILLMLRSIHRRAISEREKETIELAIEQQKALQQLLKQVEQTGKEK</sequence>
<feature type="domain" description="CcmH/CycL/Ccl2/NrfF N-terminal" evidence="9">
    <location>
        <begin position="12"/>
        <end position="154"/>
    </location>
</feature>
<evidence type="ECO:0000259" key="9">
    <source>
        <dbReference type="Pfam" id="PF03918"/>
    </source>
</evidence>
<feature type="chain" id="PRO_5016486881" description="Formate-dependent nitrite reductase complex subunit" evidence="8">
    <location>
        <begin position="22"/>
        <end position="164"/>
    </location>
</feature>
<dbReference type="InterPro" id="IPR051263">
    <property type="entry name" value="C-type_cytochrome_biogenesis"/>
</dbReference>
<keyword evidence="6" id="KW-0574">Periplasm</keyword>
<dbReference type="GO" id="GO:0005886">
    <property type="term" value="C:plasma membrane"/>
    <property type="evidence" value="ECO:0007669"/>
    <property type="project" value="TreeGrafter"/>
</dbReference>
<comment type="subcellular location">
    <subcellularLocation>
        <location evidence="1">Periplasm</location>
    </subcellularLocation>
</comment>